<organism evidence="2 3">
    <name type="scientific">Microlunatus endophyticus</name>
    <dbReference type="NCBI Taxonomy" id="1716077"/>
    <lineage>
        <taxon>Bacteria</taxon>
        <taxon>Bacillati</taxon>
        <taxon>Actinomycetota</taxon>
        <taxon>Actinomycetes</taxon>
        <taxon>Propionibacteriales</taxon>
        <taxon>Propionibacteriaceae</taxon>
        <taxon>Microlunatus</taxon>
    </lineage>
</organism>
<sequence>MATFDDRSAWAATGCVQFADLFQDTLLEEPPTSSAPAPVRHRYNELADQAGEICAGCPMVRDCLYEAVVRHDVAGFTAGTTQRQRVEMRRRLGIVVEPEDLDTFAGATARNRPVDHHEVVRLRRANPDETLESIAQRLGCSLSTVKRHLRRERAGRSAGAGVTEMRRALPTMTQVLAVAAQVMAPLRGRSRAEDRAA</sequence>
<dbReference type="GO" id="GO:0003700">
    <property type="term" value="F:DNA-binding transcription factor activity"/>
    <property type="evidence" value="ECO:0007669"/>
    <property type="project" value="InterPro"/>
</dbReference>
<dbReference type="Pfam" id="PF02467">
    <property type="entry name" value="Whib"/>
    <property type="match status" value="1"/>
</dbReference>
<comment type="caution">
    <text evidence="2">The sequence shown here is derived from an EMBL/GenBank/DDBJ whole genome shotgun (WGS) entry which is preliminary data.</text>
</comment>
<reference evidence="2" key="1">
    <citation type="journal article" date="2014" name="Int. J. Syst. Evol. Microbiol.">
        <title>Complete genome sequence of Corynebacterium casei LMG S-19264T (=DSM 44701T), isolated from a smear-ripened cheese.</title>
        <authorList>
            <consortium name="US DOE Joint Genome Institute (JGI-PGF)"/>
            <person name="Walter F."/>
            <person name="Albersmeier A."/>
            <person name="Kalinowski J."/>
            <person name="Ruckert C."/>
        </authorList>
    </citation>
    <scope>NUCLEOTIDE SEQUENCE</scope>
    <source>
        <strain evidence="2">CGMCC 4.7306</strain>
    </source>
</reference>
<name>A0A917W813_9ACTN</name>
<dbReference type="InterPro" id="IPR034768">
    <property type="entry name" value="4FE4S_WBL"/>
</dbReference>
<dbReference type="AlphaFoldDB" id="A0A917W813"/>
<evidence type="ECO:0000259" key="1">
    <source>
        <dbReference type="PROSITE" id="PS51674"/>
    </source>
</evidence>
<accession>A0A917W813</accession>
<dbReference type="Proteomes" id="UP000613840">
    <property type="component" value="Unassembled WGS sequence"/>
</dbReference>
<protein>
    <recommendedName>
        <fullName evidence="1">4Fe-4S Wbl-type domain-containing protein</fullName>
    </recommendedName>
</protein>
<dbReference type="InterPro" id="IPR036388">
    <property type="entry name" value="WH-like_DNA-bd_sf"/>
</dbReference>
<evidence type="ECO:0000313" key="3">
    <source>
        <dbReference type="Proteomes" id="UP000613840"/>
    </source>
</evidence>
<dbReference type="EMBL" id="BMMZ01000010">
    <property type="protein sequence ID" value="GGL75189.1"/>
    <property type="molecule type" value="Genomic_DNA"/>
</dbReference>
<keyword evidence="3" id="KW-1185">Reference proteome</keyword>
<feature type="domain" description="4Fe-4S Wbl-type" evidence="1">
    <location>
        <begin position="14"/>
        <end position="87"/>
    </location>
</feature>
<gene>
    <name evidence="2" type="ORF">GCM10011575_36670</name>
</gene>
<dbReference type="PROSITE" id="PS51674">
    <property type="entry name" value="4FE4S_WBL"/>
    <property type="match status" value="1"/>
</dbReference>
<reference evidence="2" key="2">
    <citation type="submission" date="2020-09" db="EMBL/GenBank/DDBJ databases">
        <authorList>
            <person name="Sun Q."/>
            <person name="Zhou Y."/>
        </authorList>
    </citation>
    <scope>NUCLEOTIDE SEQUENCE</scope>
    <source>
        <strain evidence="2">CGMCC 4.7306</strain>
    </source>
</reference>
<dbReference type="GO" id="GO:0006352">
    <property type="term" value="P:DNA-templated transcription initiation"/>
    <property type="evidence" value="ECO:0007669"/>
    <property type="project" value="InterPro"/>
</dbReference>
<dbReference type="Gene3D" id="1.10.10.10">
    <property type="entry name" value="Winged helix-like DNA-binding domain superfamily/Winged helix DNA-binding domain"/>
    <property type="match status" value="1"/>
</dbReference>
<dbReference type="Pfam" id="PF04545">
    <property type="entry name" value="Sigma70_r4"/>
    <property type="match status" value="1"/>
</dbReference>
<evidence type="ECO:0000313" key="2">
    <source>
        <dbReference type="EMBL" id="GGL75189.1"/>
    </source>
</evidence>
<dbReference type="InterPro" id="IPR007630">
    <property type="entry name" value="RNA_pol_sigma70_r4"/>
</dbReference>
<dbReference type="RefSeq" id="WP_188896826.1">
    <property type="nucleotide sequence ID" value="NZ_BMMZ01000010.1"/>
</dbReference>
<proteinExistence type="predicted"/>